<dbReference type="GeneID" id="64636830"/>
<evidence type="ECO:0000313" key="1">
    <source>
        <dbReference type="EMBL" id="KAG1825535.1"/>
    </source>
</evidence>
<protein>
    <submittedName>
        <fullName evidence="1">Uncharacterized protein</fullName>
    </submittedName>
</protein>
<accession>A0A9P7JIX8</accession>
<evidence type="ECO:0000313" key="2">
    <source>
        <dbReference type="Proteomes" id="UP000807769"/>
    </source>
</evidence>
<reference evidence="1" key="1">
    <citation type="journal article" date="2020" name="New Phytol.">
        <title>Comparative genomics reveals dynamic genome evolution in host specialist ectomycorrhizal fungi.</title>
        <authorList>
            <person name="Lofgren L.A."/>
            <person name="Nguyen N.H."/>
            <person name="Vilgalys R."/>
            <person name="Ruytinx J."/>
            <person name="Liao H.L."/>
            <person name="Branco S."/>
            <person name="Kuo A."/>
            <person name="LaButti K."/>
            <person name="Lipzen A."/>
            <person name="Andreopoulos W."/>
            <person name="Pangilinan J."/>
            <person name="Riley R."/>
            <person name="Hundley H."/>
            <person name="Na H."/>
            <person name="Barry K."/>
            <person name="Grigoriev I.V."/>
            <person name="Stajich J.E."/>
            <person name="Kennedy P.G."/>
        </authorList>
    </citation>
    <scope>NUCLEOTIDE SEQUENCE</scope>
    <source>
        <strain evidence="1">MN1</strain>
    </source>
</reference>
<sequence length="230" mass="25519">MPSGIAAYLMRRRCFWECFCGFAHEHPTPVQFVTSAIGHTQVVCHFQDHCCRFSINLNKTRHTALLESSYGDFPTQGDIPNIVLLLTAFRAISASLPSGHAEIASYFVNYLGSHSSMHSRPSIINQSLSPSFIREVAGNRCRSSTKTLNPRPKDILLGRARQLIKYDTDAPPHTHFSISKVEQGHMHALAAGIGISRYDAMGLTEECDGCGKWFMASALRGHIVRGCNER</sequence>
<name>A0A9P7JIX8_9AGAM</name>
<dbReference type="RefSeq" id="XP_041198788.1">
    <property type="nucleotide sequence ID" value="XM_041342814.1"/>
</dbReference>
<keyword evidence="2" id="KW-1185">Reference proteome</keyword>
<comment type="caution">
    <text evidence="1">The sequence shown here is derived from an EMBL/GenBank/DDBJ whole genome shotgun (WGS) entry which is preliminary data.</text>
</comment>
<dbReference type="Proteomes" id="UP000807769">
    <property type="component" value="Unassembled WGS sequence"/>
</dbReference>
<proteinExistence type="predicted"/>
<dbReference type="AlphaFoldDB" id="A0A9P7JIX8"/>
<organism evidence="1 2">
    <name type="scientific">Suillus subaureus</name>
    <dbReference type="NCBI Taxonomy" id="48587"/>
    <lineage>
        <taxon>Eukaryota</taxon>
        <taxon>Fungi</taxon>
        <taxon>Dikarya</taxon>
        <taxon>Basidiomycota</taxon>
        <taxon>Agaricomycotina</taxon>
        <taxon>Agaricomycetes</taxon>
        <taxon>Agaricomycetidae</taxon>
        <taxon>Boletales</taxon>
        <taxon>Suillineae</taxon>
        <taxon>Suillaceae</taxon>
        <taxon>Suillus</taxon>
    </lineage>
</organism>
<dbReference type="OrthoDB" id="3070804at2759"/>
<gene>
    <name evidence="1" type="ORF">BJ212DRAFT_280532</name>
</gene>
<dbReference type="EMBL" id="JABBWG010000002">
    <property type="protein sequence ID" value="KAG1825535.1"/>
    <property type="molecule type" value="Genomic_DNA"/>
</dbReference>